<evidence type="ECO:0000313" key="5">
    <source>
        <dbReference type="EMBL" id="KIH44785.1"/>
    </source>
</evidence>
<dbReference type="GO" id="GO:0030154">
    <property type="term" value="P:cell differentiation"/>
    <property type="evidence" value="ECO:0007669"/>
    <property type="project" value="TreeGrafter"/>
</dbReference>
<evidence type="ECO:0000256" key="2">
    <source>
        <dbReference type="ARBA" id="ARBA00022900"/>
    </source>
</evidence>
<dbReference type="PANTHER" id="PTHR10913">
    <property type="entry name" value="FOLLISTATIN-RELATED"/>
    <property type="match status" value="1"/>
</dbReference>
<dbReference type="Pfam" id="PF07648">
    <property type="entry name" value="Kazal_2"/>
    <property type="match status" value="1"/>
</dbReference>
<feature type="domain" description="Kazal-like" evidence="4">
    <location>
        <begin position="30"/>
        <end position="77"/>
    </location>
</feature>
<dbReference type="InterPro" id="IPR050653">
    <property type="entry name" value="Prot_Inhib_GrowthFact_Antg"/>
</dbReference>
<dbReference type="InterPro" id="IPR002350">
    <property type="entry name" value="Kazal_dom"/>
</dbReference>
<gene>
    <name evidence="5" type="ORF">ANCDUO_25187</name>
</gene>
<dbReference type="GO" id="GO:0005576">
    <property type="term" value="C:extracellular region"/>
    <property type="evidence" value="ECO:0007669"/>
    <property type="project" value="TreeGrafter"/>
</dbReference>
<dbReference type="CDD" id="cd00104">
    <property type="entry name" value="KAZAL_FS"/>
    <property type="match status" value="1"/>
</dbReference>
<dbReference type="Gene3D" id="3.30.60.30">
    <property type="match status" value="1"/>
</dbReference>
<dbReference type="SMART" id="SM00280">
    <property type="entry name" value="KAZAL"/>
    <property type="match status" value="1"/>
</dbReference>
<name>A0A0C2F8H5_9BILA</name>
<organism evidence="5 6">
    <name type="scientific">Ancylostoma duodenale</name>
    <dbReference type="NCBI Taxonomy" id="51022"/>
    <lineage>
        <taxon>Eukaryota</taxon>
        <taxon>Metazoa</taxon>
        <taxon>Ecdysozoa</taxon>
        <taxon>Nematoda</taxon>
        <taxon>Chromadorea</taxon>
        <taxon>Rhabditida</taxon>
        <taxon>Rhabditina</taxon>
        <taxon>Rhabditomorpha</taxon>
        <taxon>Strongyloidea</taxon>
        <taxon>Ancylostomatidae</taxon>
        <taxon>Ancylostomatinae</taxon>
        <taxon>Ancylostoma</taxon>
    </lineage>
</organism>
<dbReference type="PROSITE" id="PS51465">
    <property type="entry name" value="KAZAL_2"/>
    <property type="match status" value="1"/>
</dbReference>
<keyword evidence="3" id="KW-1015">Disulfide bond</keyword>
<reference evidence="5 6" key="1">
    <citation type="submission" date="2013-12" db="EMBL/GenBank/DDBJ databases">
        <title>Draft genome of the parsitic nematode Ancylostoma duodenale.</title>
        <authorList>
            <person name="Mitreva M."/>
        </authorList>
    </citation>
    <scope>NUCLEOTIDE SEQUENCE [LARGE SCALE GENOMIC DNA]</scope>
    <source>
        <strain evidence="5 6">Zhejiang</strain>
    </source>
</reference>
<dbReference type="AlphaFoldDB" id="A0A0C2F8H5"/>
<dbReference type="PANTHER" id="PTHR10913:SF45">
    <property type="entry name" value="FOLLISTATIN, ISOFORM A-RELATED"/>
    <property type="match status" value="1"/>
</dbReference>
<evidence type="ECO:0000256" key="1">
    <source>
        <dbReference type="ARBA" id="ARBA00022690"/>
    </source>
</evidence>
<dbReference type="EMBL" id="KN775554">
    <property type="protein sequence ID" value="KIH44785.1"/>
    <property type="molecule type" value="Genomic_DNA"/>
</dbReference>
<evidence type="ECO:0000313" key="6">
    <source>
        <dbReference type="Proteomes" id="UP000054047"/>
    </source>
</evidence>
<evidence type="ECO:0000259" key="4">
    <source>
        <dbReference type="PROSITE" id="PS51465"/>
    </source>
</evidence>
<dbReference type="InterPro" id="IPR036058">
    <property type="entry name" value="Kazal_dom_sf"/>
</dbReference>
<accession>A0A0C2F8H5</accession>
<protein>
    <submittedName>
        <fullName evidence="5">Kazal-type serine protease inhibitor domain protein</fullName>
    </submittedName>
</protein>
<evidence type="ECO:0000256" key="3">
    <source>
        <dbReference type="ARBA" id="ARBA00023157"/>
    </source>
</evidence>
<dbReference type="Proteomes" id="UP000054047">
    <property type="component" value="Unassembled WGS sequence"/>
</dbReference>
<keyword evidence="2" id="KW-0722">Serine protease inhibitor</keyword>
<dbReference type="OrthoDB" id="88467at2759"/>
<keyword evidence="1" id="KW-0646">Protease inhibitor</keyword>
<keyword evidence="6" id="KW-1185">Reference proteome</keyword>
<dbReference type="SUPFAM" id="SSF100895">
    <property type="entry name" value="Kazal-type serine protease inhibitors"/>
    <property type="match status" value="1"/>
</dbReference>
<sequence>MSWLPDPCAGTTCARGTRCKLTEARRPECRCSEQCALIYDPVCADNGLTYTNECVMKVAACKEDLQLTVFKKGKCSGN</sequence>
<proteinExistence type="predicted"/>